<dbReference type="AlphaFoldDB" id="A0A1M5VQQ4"/>
<keyword evidence="5 12" id="KW-0963">Cytoplasm</keyword>
<dbReference type="InterPro" id="IPR001295">
    <property type="entry name" value="Dihydroorotate_DH_CS"/>
</dbReference>
<feature type="binding site" evidence="12">
    <location>
        <position position="97"/>
    </location>
    <ligand>
        <name>FMN</name>
        <dbReference type="ChEBI" id="CHEBI:58210"/>
    </ligand>
</feature>
<feature type="binding site" evidence="12">
    <location>
        <begin position="43"/>
        <end position="44"/>
    </location>
    <ligand>
        <name>FMN</name>
        <dbReference type="ChEBI" id="CHEBI:58210"/>
    </ligand>
</feature>
<comment type="pathway">
    <text evidence="3">Pyrimidine metabolism; UMP biosynthesis via de novo pathway; orotate from (S)-dihydroorotate (NAD(+) route): step 1/1.</text>
</comment>
<feature type="binding site" evidence="12">
    <location>
        <position position="188"/>
    </location>
    <ligand>
        <name>FMN</name>
        <dbReference type="ChEBI" id="CHEBI:58210"/>
    </ligand>
</feature>
<dbReference type="PIRSF" id="PIRSF000164">
    <property type="entry name" value="DHO_oxidase"/>
    <property type="match status" value="1"/>
</dbReference>
<dbReference type="InterPro" id="IPR050074">
    <property type="entry name" value="DHO_dehydrogenase"/>
</dbReference>
<comment type="cofactor">
    <cofactor evidence="12">
        <name>FMN</name>
        <dbReference type="ChEBI" id="CHEBI:58210"/>
    </cofactor>
    <text evidence="12">Binds 1 FMN per subunit.</text>
</comment>
<dbReference type="EC" id="1.3.-.-" evidence="12"/>
<evidence type="ECO:0000313" key="15">
    <source>
        <dbReference type="Proteomes" id="UP000184241"/>
    </source>
</evidence>
<feature type="binding site" evidence="12">
    <location>
        <begin position="189"/>
        <end position="190"/>
    </location>
    <ligand>
        <name>substrate</name>
    </ligand>
</feature>
<reference evidence="14 15" key="1">
    <citation type="submission" date="2016-11" db="EMBL/GenBank/DDBJ databases">
        <authorList>
            <person name="Jaros S."/>
            <person name="Januszkiewicz K."/>
            <person name="Wedrychowicz H."/>
        </authorList>
    </citation>
    <scope>NUCLEOTIDE SEQUENCE [LARGE SCALE GENOMIC DNA]</scope>
    <source>
        <strain evidence="14 15">DSM 6191</strain>
    </source>
</reference>
<dbReference type="SUPFAM" id="SSF51395">
    <property type="entry name" value="FMN-linked oxidoreductases"/>
    <property type="match status" value="1"/>
</dbReference>
<feature type="binding site" evidence="12">
    <location>
        <position position="19"/>
    </location>
    <ligand>
        <name>FMN</name>
        <dbReference type="ChEBI" id="CHEBI:58210"/>
    </ligand>
</feature>
<dbReference type="InterPro" id="IPR005720">
    <property type="entry name" value="Dihydroorotate_DH_cat"/>
</dbReference>
<evidence type="ECO:0000256" key="4">
    <source>
        <dbReference type="ARBA" id="ARBA00008008"/>
    </source>
</evidence>
<gene>
    <name evidence="12" type="primary">pyrD</name>
    <name evidence="14" type="ORF">SAMN02745941_00747</name>
</gene>
<feature type="binding site" evidence="12">
    <location>
        <position position="43"/>
    </location>
    <ligand>
        <name>substrate</name>
    </ligand>
</feature>
<dbReference type="InterPro" id="IPR013785">
    <property type="entry name" value="Aldolase_TIM"/>
</dbReference>
<dbReference type="PANTHER" id="PTHR48109:SF1">
    <property type="entry name" value="DIHYDROOROTATE DEHYDROGENASE (FUMARATE)"/>
    <property type="match status" value="1"/>
</dbReference>
<evidence type="ECO:0000313" key="14">
    <source>
        <dbReference type="EMBL" id="SHH77611.1"/>
    </source>
</evidence>
<dbReference type="GO" id="GO:0005737">
    <property type="term" value="C:cytoplasm"/>
    <property type="evidence" value="ECO:0007669"/>
    <property type="project" value="UniProtKB-SubCell"/>
</dbReference>
<dbReference type="InterPro" id="IPR012135">
    <property type="entry name" value="Dihydroorotate_DH_1_2"/>
</dbReference>
<accession>A0A1M5VQQ4</accession>
<dbReference type="NCBIfam" id="NF005574">
    <property type="entry name" value="PRK07259.1"/>
    <property type="match status" value="1"/>
</dbReference>
<evidence type="ECO:0000256" key="3">
    <source>
        <dbReference type="ARBA" id="ARBA00004715"/>
    </source>
</evidence>
<evidence type="ECO:0000256" key="7">
    <source>
        <dbReference type="ARBA" id="ARBA00022643"/>
    </source>
</evidence>
<dbReference type="CDD" id="cd04740">
    <property type="entry name" value="DHOD_1B_like"/>
    <property type="match status" value="1"/>
</dbReference>
<feature type="binding site" evidence="12">
    <location>
        <begin position="262"/>
        <end position="263"/>
    </location>
    <ligand>
        <name>FMN</name>
        <dbReference type="ChEBI" id="CHEBI:58210"/>
    </ligand>
</feature>
<dbReference type="HAMAP" id="MF_00224">
    <property type="entry name" value="DHO_dh_type1"/>
    <property type="match status" value="1"/>
</dbReference>
<evidence type="ECO:0000259" key="13">
    <source>
        <dbReference type="Pfam" id="PF01180"/>
    </source>
</evidence>
<feature type="binding site" evidence="12">
    <location>
        <position position="214"/>
    </location>
    <ligand>
        <name>FMN</name>
        <dbReference type="ChEBI" id="CHEBI:58210"/>
    </ligand>
</feature>
<evidence type="ECO:0000256" key="10">
    <source>
        <dbReference type="ARBA" id="ARBA00023027"/>
    </source>
</evidence>
<feature type="binding site" evidence="12">
    <location>
        <begin position="67"/>
        <end position="71"/>
    </location>
    <ligand>
        <name>substrate</name>
    </ligand>
</feature>
<sequence length="300" mass="32103">MINVNINGVEFKNPVIAASGTFGFGEEYNNFYDVGILGGISSKGLTINPKEGNDGIRVYETPMGMMNSVGLQNPGIDRFIEVELPNMKRYNTNILANVGGGTIEDYEKACEKLNKTDIDIIELNISCPNVKSGGMAFGIKGCIAAEVVSKIKKITNKPLMVKLSPNAEDIVDMAYSCVNAGADSLSLVNTFKGLAIDINKRKPVFNNVFAGVSGPAIKPIALRMVYEVSKAVNVPIVGLGGISDYKDAIEFMMAGATAIQIGTINFSNPLAGKEIIKGIEEFLLKEGIKDINEIIGIAKI</sequence>
<evidence type="ECO:0000256" key="5">
    <source>
        <dbReference type="ARBA" id="ARBA00022490"/>
    </source>
</evidence>
<evidence type="ECO:0000256" key="11">
    <source>
        <dbReference type="ARBA" id="ARBA00048996"/>
    </source>
</evidence>
<dbReference type="Pfam" id="PF01180">
    <property type="entry name" value="DHO_dh"/>
    <property type="match status" value="1"/>
</dbReference>
<comment type="catalytic activity">
    <reaction evidence="11">
        <text>(S)-dihydroorotate + NAD(+) = orotate + NADH + H(+)</text>
        <dbReference type="Rhea" id="RHEA:13513"/>
        <dbReference type="ChEBI" id="CHEBI:15378"/>
        <dbReference type="ChEBI" id="CHEBI:30839"/>
        <dbReference type="ChEBI" id="CHEBI:30864"/>
        <dbReference type="ChEBI" id="CHEBI:57540"/>
        <dbReference type="ChEBI" id="CHEBI:57945"/>
        <dbReference type="EC" id="1.3.1.14"/>
    </reaction>
</comment>
<dbReference type="GO" id="GO:0006207">
    <property type="term" value="P:'de novo' pyrimidine nucleobase biosynthetic process"/>
    <property type="evidence" value="ECO:0007669"/>
    <property type="project" value="InterPro"/>
</dbReference>
<dbReference type="GO" id="GO:0044205">
    <property type="term" value="P:'de novo' UMP biosynthetic process"/>
    <property type="evidence" value="ECO:0007669"/>
    <property type="project" value="UniProtKB-UniRule"/>
</dbReference>
<dbReference type="InterPro" id="IPR024920">
    <property type="entry name" value="Dihydroorotate_DH_1"/>
</dbReference>
<feature type="binding site" evidence="12">
    <location>
        <position position="162"/>
    </location>
    <ligand>
        <name>FMN</name>
        <dbReference type="ChEBI" id="CHEBI:58210"/>
    </ligand>
</feature>
<comment type="function">
    <text evidence="1">Catalyzes the conversion of dihydroorotate to orotate with NAD(+) as electron acceptor.</text>
</comment>
<comment type="catalytic activity">
    <reaction evidence="12">
        <text>(S)-dihydroorotate + A = orotate + AH2</text>
        <dbReference type="Rhea" id="RHEA:18073"/>
        <dbReference type="ChEBI" id="CHEBI:13193"/>
        <dbReference type="ChEBI" id="CHEBI:17499"/>
        <dbReference type="ChEBI" id="CHEBI:30839"/>
        <dbReference type="ChEBI" id="CHEBI:30864"/>
    </reaction>
</comment>
<dbReference type="PANTHER" id="PTHR48109">
    <property type="entry name" value="DIHYDROOROTATE DEHYDROGENASE (QUINONE), MITOCHONDRIAL-RELATED"/>
    <property type="match status" value="1"/>
</dbReference>
<keyword evidence="9 12" id="KW-0560">Oxidoreductase</keyword>
<comment type="similarity">
    <text evidence="4 12">Belongs to the dihydroorotate dehydrogenase family. Type 1 subfamily.</text>
</comment>
<dbReference type="Proteomes" id="UP000184241">
    <property type="component" value="Unassembled WGS sequence"/>
</dbReference>
<evidence type="ECO:0000256" key="8">
    <source>
        <dbReference type="ARBA" id="ARBA00022975"/>
    </source>
</evidence>
<dbReference type="InterPro" id="IPR049622">
    <property type="entry name" value="Dihydroorotate_DH_I"/>
</dbReference>
<organism evidence="14 15">
    <name type="scientific">Clostridium intestinale DSM 6191</name>
    <dbReference type="NCBI Taxonomy" id="1121320"/>
    <lineage>
        <taxon>Bacteria</taxon>
        <taxon>Bacillati</taxon>
        <taxon>Bacillota</taxon>
        <taxon>Clostridia</taxon>
        <taxon>Eubacteriales</taxon>
        <taxon>Clostridiaceae</taxon>
        <taxon>Clostridium</taxon>
    </lineage>
</organism>
<name>A0A1M5VQQ4_9CLOT</name>
<dbReference type="InterPro" id="IPR033888">
    <property type="entry name" value="DHOD_1B"/>
</dbReference>
<evidence type="ECO:0000256" key="1">
    <source>
        <dbReference type="ARBA" id="ARBA00003616"/>
    </source>
</evidence>
<keyword evidence="6 12" id="KW-0285">Flavoprotein</keyword>
<evidence type="ECO:0000256" key="12">
    <source>
        <dbReference type="HAMAP-Rule" id="MF_00224"/>
    </source>
</evidence>
<dbReference type="NCBIfam" id="TIGR01037">
    <property type="entry name" value="pyrD_sub1_fam"/>
    <property type="match status" value="1"/>
</dbReference>
<feature type="binding site" evidence="12">
    <location>
        <position position="124"/>
    </location>
    <ligand>
        <name>substrate</name>
    </ligand>
</feature>
<dbReference type="RefSeq" id="WP_073016876.1">
    <property type="nucleotide sequence ID" value="NZ_FQXU01000004.1"/>
</dbReference>
<evidence type="ECO:0000256" key="2">
    <source>
        <dbReference type="ARBA" id="ARBA00004496"/>
    </source>
</evidence>
<dbReference type="EMBL" id="FQXU01000004">
    <property type="protein sequence ID" value="SHH77611.1"/>
    <property type="molecule type" value="Genomic_DNA"/>
</dbReference>
<feature type="binding site" evidence="12">
    <location>
        <begin position="240"/>
        <end position="241"/>
    </location>
    <ligand>
        <name>FMN</name>
        <dbReference type="ChEBI" id="CHEBI:58210"/>
    </ligand>
</feature>
<dbReference type="UniPathway" id="UPA00070"/>
<feature type="domain" description="Dihydroorotate dehydrogenase catalytic" evidence="13">
    <location>
        <begin position="1"/>
        <end position="283"/>
    </location>
</feature>
<feature type="active site" description="Nucleophile" evidence="12">
    <location>
        <position position="127"/>
    </location>
</feature>
<keyword evidence="7 12" id="KW-0288">FMN</keyword>
<keyword evidence="8 12" id="KW-0665">Pyrimidine biosynthesis</keyword>
<evidence type="ECO:0000256" key="6">
    <source>
        <dbReference type="ARBA" id="ARBA00022630"/>
    </source>
</evidence>
<dbReference type="FunFam" id="3.20.20.70:FF:000027">
    <property type="entry name" value="Dihydropyrimidine dehydrogenase [NADP(+)]"/>
    <property type="match status" value="1"/>
</dbReference>
<proteinExistence type="inferred from homology"/>
<comment type="subcellular location">
    <subcellularLocation>
        <location evidence="2 12">Cytoplasm</location>
    </subcellularLocation>
</comment>
<protein>
    <recommendedName>
        <fullName evidence="12">Dihydroorotate dehydrogenase</fullName>
        <shortName evidence="12">DHOD</shortName>
        <shortName evidence="12">DHODase</shortName>
        <shortName evidence="12">DHOdehase</shortName>
        <ecNumber evidence="12">1.3.-.-</ecNumber>
    </recommendedName>
</protein>
<dbReference type="PROSITE" id="PS00912">
    <property type="entry name" value="DHODEHASE_2"/>
    <property type="match status" value="1"/>
</dbReference>
<dbReference type="Gene3D" id="3.20.20.70">
    <property type="entry name" value="Aldolase class I"/>
    <property type="match status" value="1"/>
</dbReference>
<dbReference type="GO" id="GO:0004589">
    <property type="term" value="F:dihydroorotate dehydrogenase (NAD+) activity"/>
    <property type="evidence" value="ECO:0007669"/>
    <property type="project" value="UniProtKB-EC"/>
</dbReference>
<evidence type="ECO:0000256" key="9">
    <source>
        <dbReference type="ARBA" id="ARBA00023002"/>
    </source>
</evidence>
<keyword evidence="10" id="KW-0520">NAD</keyword>
<feature type="binding site" evidence="12">
    <location>
        <position position="124"/>
    </location>
    <ligand>
        <name>FMN</name>
        <dbReference type="ChEBI" id="CHEBI:58210"/>
    </ligand>
</feature>